<dbReference type="EMBL" id="JAACJM010000050">
    <property type="protein sequence ID" value="KAF5357650.1"/>
    <property type="molecule type" value="Genomic_DNA"/>
</dbReference>
<organism evidence="2 3">
    <name type="scientific">Tetrapyrgos nigripes</name>
    <dbReference type="NCBI Taxonomy" id="182062"/>
    <lineage>
        <taxon>Eukaryota</taxon>
        <taxon>Fungi</taxon>
        <taxon>Dikarya</taxon>
        <taxon>Basidiomycota</taxon>
        <taxon>Agaricomycotina</taxon>
        <taxon>Agaricomycetes</taxon>
        <taxon>Agaricomycetidae</taxon>
        <taxon>Agaricales</taxon>
        <taxon>Marasmiineae</taxon>
        <taxon>Marasmiaceae</taxon>
        <taxon>Tetrapyrgos</taxon>
    </lineage>
</organism>
<reference evidence="2 3" key="1">
    <citation type="journal article" date="2020" name="ISME J.">
        <title>Uncovering the hidden diversity of litter-decomposition mechanisms in mushroom-forming fungi.</title>
        <authorList>
            <person name="Floudas D."/>
            <person name="Bentzer J."/>
            <person name="Ahren D."/>
            <person name="Johansson T."/>
            <person name="Persson P."/>
            <person name="Tunlid A."/>
        </authorList>
    </citation>
    <scope>NUCLEOTIDE SEQUENCE [LARGE SCALE GENOMIC DNA]</scope>
    <source>
        <strain evidence="2 3">CBS 291.85</strain>
    </source>
</reference>
<protein>
    <submittedName>
        <fullName evidence="2">Uncharacterized protein</fullName>
    </submittedName>
</protein>
<dbReference type="OrthoDB" id="2914095at2759"/>
<feature type="compositionally biased region" description="Polar residues" evidence="1">
    <location>
        <begin position="227"/>
        <end position="246"/>
    </location>
</feature>
<keyword evidence="3" id="KW-1185">Reference proteome</keyword>
<dbReference type="AlphaFoldDB" id="A0A8H5LHG6"/>
<evidence type="ECO:0000256" key="1">
    <source>
        <dbReference type="SAM" id="MobiDB-lite"/>
    </source>
</evidence>
<feature type="compositionally biased region" description="Basic and acidic residues" evidence="1">
    <location>
        <begin position="249"/>
        <end position="276"/>
    </location>
</feature>
<feature type="region of interest" description="Disordered" evidence="1">
    <location>
        <begin position="227"/>
        <end position="276"/>
    </location>
</feature>
<name>A0A8H5LHG6_9AGAR</name>
<dbReference type="Proteomes" id="UP000559256">
    <property type="component" value="Unassembled WGS sequence"/>
</dbReference>
<comment type="caution">
    <text evidence="2">The sequence shown here is derived from an EMBL/GenBank/DDBJ whole genome shotgun (WGS) entry which is preliminary data.</text>
</comment>
<accession>A0A8H5LHG6</accession>
<evidence type="ECO:0000313" key="2">
    <source>
        <dbReference type="EMBL" id="KAF5357650.1"/>
    </source>
</evidence>
<evidence type="ECO:0000313" key="3">
    <source>
        <dbReference type="Proteomes" id="UP000559256"/>
    </source>
</evidence>
<proteinExistence type="predicted"/>
<sequence length="516" mass="57448">MAFRTFELNVSAAGEMGPPAELADKFAEVLPFMHSLHTFRLVNSLYYGPWPALLQAIFSAPSLTTLEICDSPWRRSSETFTEKALNLPTATLNLRKFVYRSPFTDCFPRTSPSHGRRDEIQGRVEIYNLLALLGQFNTCLEILELPAEIAPFLIEAELPYPNLRKLRVEGHIPLLLPRWRGIFSSAPQLRGVEFKVARTQVESRYRARLGGEQGFCLLPKIDSESRSSMSMITGPSSLPTPKSSNLAFHADKDKGGAGDRSEVEDQNRESEKGREDLEQATIARLRSLHLSSPCVQDNVFRHLSDSLTELSLVVYPLPGILGARWSDAPASEVRTARQMLDVLELLCLPNVMRFRMVYCVAGGGEDGQGEVGMGADGRLVARISQSFPGLEELELHRYRDTGHGPGIDQATTDPVPMIKEGLASLVNLTHIRLNLDYPQRPRYAGSRQNNCRAYRAFHDTLENGDARSIAEALNSLVSIGILFHDDFSTHWDTWSIERGQGGDVRLFGSPKVAVEV</sequence>
<gene>
    <name evidence="2" type="ORF">D9758_007449</name>
</gene>